<sequence>MKNMLNYRTFVNNANTELLIKINGERSRSSSPTQHEANFAREEPSGRGALPTASGAALEGVPTTKLR</sequence>
<protein>
    <submittedName>
        <fullName evidence="2">Uncharacterized protein</fullName>
    </submittedName>
</protein>
<accession>A0A1A8WEK4</accession>
<evidence type="ECO:0000313" key="2">
    <source>
        <dbReference type="EMBL" id="SBS90480.1"/>
    </source>
</evidence>
<feature type="region of interest" description="Disordered" evidence="1">
    <location>
        <begin position="24"/>
        <end position="67"/>
    </location>
</feature>
<evidence type="ECO:0000256" key="1">
    <source>
        <dbReference type="SAM" id="MobiDB-lite"/>
    </source>
</evidence>
<dbReference type="AlphaFoldDB" id="A0A1A8WEK4"/>
<proteinExistence type="predicted"/>
<name>A0A1A8WEK4_PLAOA</name>
<gene>
    <name evidence="2" type="ORF">POVCU1_018430</name>
</gene>
<organism evidence="2 3">
    <name type="scientific">Plasmodium ovale curtisi</name>
    <dbReference type="NCBI Taxonomy" id="864141"/>
    <lineage>
        <taxon>Eukaryota</taxon>
        <taxon>Sar</taxon>
        <taxon>Alveolata</taxon>
        <taxon>Apicomplexa</taxon>
        <taxon>Aconoidasida</taxon>
        <taxon>Haemosporida</taxon>
        <taxon>Plasmodiidae</taxon>
        <taxon>Plasmodium</taxon>
        <taxon>Plasmodium (Plasmodium)</taxon>
    </lineage>
</organism>
<reference evidence="3" key="1">
    <citation type="submission" date="2016-05" db="EMBL/GenBank/DDBJ databases">
        <authorList>
            <person name="Naeem Raeece"/>
        </authorList>
    </citation>
    <scope>NUCLEOTIDE SEQUENCE [LARGE SCALE GENOMIC DNA]</scope>
</reference>
<dbReference type="EMBL" id="FLQV01000341">
    <property type="protein sequence ID" value="SBS90480.1"/>
    <property type="molecule type" value="Genomic_DNA"/>
</dbReference>
<dbReference type="Proteomes" id="UP000078546">
    <property type="component" value="Unassembled WGS sequence"/>
</dbReference>
<evidence type="ECO:0000313" key="3">
    <source>
        <dbReference type="Proteomes" id="UP000078546"/>
    </source>
</evidence>